<dbReference type="Pfam" id="PF13855">
    <property type="entry name" value="LRR_8"/>
    <property type="match status" value="4"/>
</dbReference>
<evidence type="ECO:0000256" key="9">
    <source>
        <dbReference type="ARBA" id="ARBA00023170"/>
    </source>
</evidence>
<dbReference type="EMBL" id="CAXLJM020000004">
    <property type="protein sequence ID" value="CAL8071007.1"/>
    <property type="molecule type" value="Genomic_DNA"/>
</dbReference>
<proteinExistence type="inferred from homology"/>
<dbReference type="SUPFAM" id="SSF52200">
    <property type="entry name" value="Toll/Interleukin receptor TIR domain"/>
    <property type="match status" value="1"/>
</dbReference>
<dbReference type="PROSITE" id="PS51450">
    <property type="entry name" value="LRR"/>
    <property type="match status" value="6"/>
</dbReference>
<evidence type="ECO:0000256" key="7">
    <source>
        <dbReference type="ARBA" id="ARBA00022989"/>
    </source>
</evidence>
<evidence type="ECO:0000256" key="1">
    <source>
        <dbReference type="ARBA" id="ARBA00004167"/>
    </source>
</evidence>
<keyword evidence="4 11" id="KW-0812">Transmembrane</keyword>
<keyword evidence="6" id="KW-0677">Repeat</keyword>
<comment type="similarity">
    <text evidence="2">Belongs to the Toll-like receptor family.</text>
</comment>
<evidence type="ECO:0000256" key="4">
    <source>
        <dbReference type="ARBA" id="ARBA00022692"/>
    </source>
</evidence>
<evidence type="ECO:0000256" key="2">
    <source>
        <dbReference type="ARBA" id="ARBA00009634"/>
    </source>
</evidence>
<reference evidence="13 14" key="1">
    <citation type="submission" date="2024-08" db="EMBL/GenBank/DDBJ databases">
        <authorList>
            <person name="Cucini C."/>
            <person name="Frati F."/>
        </authorList>
    </citation>
    <scope>NUCLEOTIDE SEQUENCE [LARGE SCALE GENOMIC DNA]</scope>
</reference>
<keyword evidence="7 11" id="KW-1133">Transmembrane helix</keyword>
<comment type="subcellular location">
    <subcellularLocation>
        <location evidence="1">Membrane</location>
        <topology evidence="1">Single-pass membrane protein</topology>
    </subcellularLocation>
</comment>
<feature type="transmembrane region" description="Helical" evidence="11">
    <location>
        <begin position="918"/>
        <end position="944"/>
    </location>
</feature>
<accession>A0ABP1PQ29</accession>
<evidence type="ECO:0000313" key="14">
    <source>
        <dbReference type="Proteomes" id="UP001642540"/>
    </source>
</evidence>
<name>A0ABP1PQ29_9HEXA</name>
<dbReference type="InterPro" id="IPR035897">
    <property type="entry name" value="Toll_tir_struct_dom_sf"/>
</dbReference>
<dbReference type="PANTHER" id="PTHR24365">
    <property type="entry name" value="TOLL-LIKE RECEPTOR"/>
    <property type="match status" value="1"/>
</dbReference>
<gene>
    <name evidence="13" type="ORF">ODALV1_LOCUS1521</name>
</gene>
<dbReference type="Gene3D" id="3.80.10.10">
    <property type="entry name" value="Ribonuclease Inhibitor"/>
    <property type="match status" value="5"/>
</dbReference>
<dbReference type="PRINTS" id="PR01537">
    <property type="entry name" value="INTRLKN1R1F"/>
</dbReference>
<sequence>MAEDCRIPLNGSSADVLLQQDEKVQEQHQQLKYKYNSTQMPYTNPPVIFPSSSRRIRTKSGWDLRASLSLLTLYLLMITLPQNLVCSLYLNCDSVQGCICQKGDEGGWRIECPNEGRFQYPIQLKVQRFDSSNNNEATLTVECDDGEENQQMKRNPWSFIKGMDLSEENLSSKIIKLEIRYCPAVQDGWSNLLKKVNLTGENILRFSFVTDNHSASAKAADIPSNFFENMPNIEILNLGKNKLITIPKLSTLKNLQSINLRSNNIQVIPQDAFTQNTQLNSIAFTQNKIREISPGTFPNTLEHLELNQNQISKLTSGVFSNMKNLKRLYLNNNPLDDLEPTTFDSMPELEELRLDNSKMTQIPRFENLPKLVKLWISRAIPSKLIPAPDGKGEITTTLPPEYLYMPDNTLILRNLPSLQDLNLALNHFTSLPVLENLTELTTIDLRRNDLMEIENGAFAGLPKLKVLKLGYNKLKRLGIIKASSLTELDLSFNMLEELKDDMFLYLNLLKKLNLGNNKIQSVAYKAFEPLSDLEELDLSNNNLIFSTSPYSSVNIPDDYNFFGVANQSPVHSNVKLKYLNLRNNKVETLFSDWCHVFTQINEINLSYNNIKSITANDLNCVSPNLTLNLENNQISLVDMQWASVYLSDDTASEPKDIRVLLGGNPLNCDCHAYGLKIFTSESYDLRIKNLSCASPPELLGMKLVNVSEVNLLCDMEANTTGCPEPCSCRQRPVDQTILIDCSSRGLLDEDVPKLNTFNRQFSNWMVELDLSYNNITDFNNTAYIKGKDKIDICEPDVHALYTYLYNHFLGMFPEFLNKTKHIDLTGNKLTSTLFLERVGDHQNTTFALAENPFPCSNCAGFQYAWRAYPTKISDLGSVTCHKLTGDESSSSHKTYDTLFVTQIKDFGEFCTNPNLSQLVVPLVIAVIFLSCLCVGLFVTIRYGWAIKAYLYSKGWKWCLFWERDVDEEDDGNEKMYDAFVSYSHKDEEWVIDELVNRLEGNEGFKLCLHFRDWTPGDWIPDQIVRSVDKSRRTIVVLSKNFVESVWSRLEFKAAHAQALKERSSRVILIMLGEDLKESDVQDDDLKMYMKMNTFMKWNDPLFWHRLKYALPHKKPTPPDANRQDAMRKMEQRELAIQLDKLRAKLEQNV</sequence>
<organism evidence="13 14">
    <name type="scientific">Orchesella dallaii</name>
    <dbReference type="NCBI Taxonomy" id="48710"/>
    <lineage>
        <taxon>Eukaryota</taxon>
        <taxon>Metazoa</taxon>
        <taxon>Ecdysozoa</taxon>
        <taxon>Arthropoda</taxon>
        <taxon>Hexapoda</taxon>
        <taxon>Collembola</taxon>
        <taxon>Entomobryomorpha</taxon>
        <taxon>Entomobryoidea</taxon>
        <taxon>Orchesellidae</taxon>
        <taxon>Orchesellinae</taxon>
        <taxon>Orchesella</taxon>
    </lineage>
</organism>
<evidence type="ECO:0000313" key="13">
    <source>
        <dbReference type="EMBL" id="CAL8071007.1"/>
    </source>
</evidence>
<evidence type="ECO:0000256" key="6">
    <source>
        <dbReference type="ARBA" id="ARBA00022737"/>
    </source>
</evidence>
<keyword evidence="3" id="KW-0433">Leucine-rich repeat</keyword>
<dbReference type="Proteomes" id="UP001642540">
    <property type="component" value="Unassembled WGS sequence"/>
</dbReference>
<evidence type="ECO:0000256" key="11">
    <source>
        <dbReference type="SAM" id="Phobius"/>
    </source>
</evidence>
<evidence type="ECO:0000256" key="5">
    <source>
        <dbReference type="ARBA" id="ARBA00022729"/>
    </source>
</evidence>
<evidence type="ECO:0000256" key="8">
    <source>
        <dbReference type="ARBA" id="ARBA00023136"/>
    </source>
</evidence>
<keyword evidence="9" id="KW-0675">Receptor</keyword>
<comment type="caution">
    <text evidence="13">The sequence shown here is derived from an EMBL/GenBank/DDBJ whole genome shotgun (WGS) entry which is preliminary data.</text>
</comment>
<dbReference type="InterPro" id="IPR032675">
    <property type="entry name" value="LRR_dom_sf"/>
</dbReference>
<keyword evidence="8 11" id="KW-0472">Membrane</keyword>
<dbReference type="SUPFAM" id="SSF52058">
    <property type="entry name" value="L domain-like"/>
    <property type="match status" value="2"/>
</dbReference>
<dbReference type="SMART" id="SM00369">
    <property type="entry name" value="LRR_TYP"/>
    <property type="match status" value="12"/>
</dbReference>
<evidence type="ECO:0000259" key="12">
    <source>
        <dbReference type="PROSITE" id="PS50104"/>
    </source>
</evidence>
<dbReference type="PANTHER" id="PTHR24365:SF541">
    <property type="entry name" value="PROTEIN TOLL-RELATED"/>
    <property type="match status" value="1"/>
</dbReference>
<dbReference type="Gene3D" id="3.40.50.10140">
    <property type="entry name" value="Toll/interleukin-1 receptor homology (TIR) domain"/>
    <property type="match status" value="1"/>
</dbReference>
<dbReference type="PROSITE" id="PS50104">
    <property type="entry name" value="TIR"/>
    <property type="match status" value="1"/>
</dbReference>
<keyword evidence="10" id="KW-0325">Glycoprotein</keyword>
<keyword evidence="5" id="KW-0732">Signal</keyword>
<dbReference type="Pfam" id="PF01582">
    <property type="entry name" value="TIR"/>
    <property type="match status" value="1"/>
</dbReference>
<dbReference type="PRINTS" id="PR00019">
    <property type="entry name" value="LEURICHRPT"/>
</dbReference>
<keyword evidence="14" id="KW-1185">Reference proteome</keyword>
<protein>
    <recommendedName>
        <fullName evidence="12">TIR domain-containing protein</fullName>
    </recommendedName>
</protein>
<dbReference type="SMART" id="SM00255">
    <property type="entry name" value="TIR"/>
    <property type="match status" value="1"/>
</dbReference>
<dbReference type="InterPro" id="IPR000157">
    <property type="entry name" value="TIR_dom"/>
</dbReference>
<dbReference type="InterPro" id="IPR003591">
    <property type="entry name" value="Leu-rich_rpt_typical-subtyp"/>
</dbReference>
<evidence type="ECO:0000256" key="3">
    <source>
        <dbReference type="ARBA" id="ARBA00022614"/>
    </source>
</evidence>
<evidence type="ECO:0000256" key="10">
    <source>
        <dbReference type="ARBA" id="ARBA00023180"/>
    </source>
</evidence>
<feature type="domain" description="TIR" evidence="12">
    <location>
        <begin position="974"/>
        <end position="1110"/>
    </location>
</feature>
<dbReference type="SMART" id="SM00365">
    <property type="entry name" value="LRR_SD22"/>
    <property type="match status" value="7"/>
</dbReference>
<dbReference type="InterPro" id="IPR001611">
    <property type="entry name" value="Leu-rich_rpt"/>
</dbReference>